<evidence type="ECO:0000313" key="4">
    <source>
        <dbReference type="Proteomes" id="UP001310890"/>
    </source>
</evidence>
<feature type="compositionally biased region" description="Acidic residues" evidence="1">
    <location>
        <begin position="400"/>
        <end position="409"/>
    </location>
</feature>
<feature type="compositionally biased region" description="Basic and acidic residues" evidence="1">
    <location>
        <begin position="13"/>
        <end position="26"/>
    </location>
</feature>
<feature type="compositionally biased region" description="Basic residues" evidence="1">
    <location>
        <begin position="424"/>
        <end position="433"/>
    </location>
</feature>
<dbReference type="Pfam" id="PF24355">
    <property type="entry name" value="DUF7514"/>
    <property type="match status" value="1"/>
</dbReference>
<feature type="region of interest" description="Disordered" evidence="1">
    <location>
        <begin position="228"/>
        <end position="248"/>
    </location>
</feature>
<dbReference type="PANTHER" id="PTHR39611:SF2">
    <property type="entry name" value="HYDROXYPROLINE-RICH GLYCOPROTEIN DZ-HRGP"/>
    <property type="match status" value="1"/>
</dbReference>
<organism evidence="3 4">
    <name type="scientific">Meristemomyces frigidus</name>
    <dbReference type="NCBI Taxonomy" id="1508187"/>
    <lineage>
        <taxon>Eukaryota</taxon>
        <taxon>Fungi</taxon>
        <taxon>Dikarya</taxon>
        <taxon>Ascomycota</taxon>
        <taxon>Pezizomycotina</taxon>
        <taxon>Dothideomycetes</taxon>
        <taxon>Dothideomycetidae</taxon>
        <taxon>Mycosphaerellales</taxon>
        <taxon>Teratosphaeriaceae</taxon>
        <taxon>Meristemomyces</taxon>
    </lineage>
</organism>
<reference evidence="3" key="1">
    <citation type="submission" date="2023-08" db="EMBL/GenBank/DDBJ databases">
        <title>Black Yeasts Isolated from many extreme environments.</title>
        <authorList>
            <person name="Coleine C."/>
            <person name="Stajich J.E."/>
            <person name="Selbmann L."/>
        </authorList>
    </citation>
    <scope>NUCLEOTIDE SEQUENCE</scope>
    <source>
        <strain evidence="3">CCFEE 5401</strain>
    </source>
</reference>
<protein>
    <recommendedName>
        <fullName evidence="2">DUF7514 domain-containing protein</fullName>
    </recommendedName>
</protein>
<name>A0AAN7T9A6_9PEZI</name>
<feature type="compositionally biased region" description="Basic and acidic residues" evidence="1">
    <location>
        <begin position="576"/>
        <end position="594"/>
    </location>
</feature>
<feature type="domain" description="DUF7514" evidence="2">
    <location>
        <begin position="36"/>
        <end position="207"/>
    </location>
</feature>
<evidence type="ECO:0000259" key="2">
    <source>
        <dbReference type="Pfam" id="PF24355"/>
    </source>
</evidence>
<feature type="compositionally biased region" description="Basic and acidic residues" evidence="1">
    <location>
        <begin position="439"/>
        <end position="449"/>
    </location>
</feature>
<comment type="caution">
    <text evidence="3">The sequence shown here is derived from an EMBL/GenBank/DDBJ whole genome shotgun (WGS) entry which is preliminary data.</text>
</comment>
<evidence type="ECO:0000313" key="3">
    <source>
        <dbReference type="EMBL" id="KAK5107308.1"/>
    </source>
</evidence>
<gene>
    <name evidence="3" type="ORF">LTR62_001401</name>
</gene>
<evidence type="ECO:0000256" key="1">
    <source>
        <dbReference type="SAM" id="MobiDB-lite"/>
    </source>
</evidence>
<sequence length="698" mass="78697">MSAPATPSTGGEGGREGDAERHEHDSAEREAYEYWGYLFKADKTGTDKLKLLLRGLKEFMNTQYNTDHVHGDRTIDNQPDLTPEQLARFYRELHGNYDQLFLGTPSESIAFIYKSLGCSHSLQPQSYSQDQAFTDPTVPALKTQGWIMWETIQLLLGPDEHSQFIIEAVQKWDIRDPVLGGTFPKILPRACFPTEPDKHMVQWYEGVSERLRVEAAAEEQARQVEVQQAHDRHQRHKSNVPVSAAASAAADDLARTRLTDDEDSIDSRSQALAYFRNPLYRHIDGRPSIVRRTSKRPALSPRPTMIDKAKESATTVGHVIRNIGSPSLWDGPRGSSRHSSRDRRRRSTPDHRHPVHHPGDPVPHSSGGAYDGPSASGTSPHEQRHRRRKSSQLAEVPVDSGDENFDADESNAYYSPRLTPPQNAHHHHHQHRRAQGEGQRPKSRDEASGLRHSRSHEPTPSQKEYGDYFEGYDDPSQRRNSTHDPAPSETPPIPNNGGGFGPSASPLFATHVARHPQPPPPASYAQSSGRPIDPPYTGPDPRRRAQDQGRPYSESPAGSDRGHVGRRHESPRRHARFEDEPTRRYSEDEKEHHRPPSGQPPSEGDRYPPLDSGRQGRPKMTRFAGAEDEGEEGRGYDERRERRGERDDRDDRGGREDRDRRKGRDGRDGGERRHNSQPPGRPISGVHGRRYIDALGRE</sequence>
<dbReference type="PANTHER" id="PTHR39611">
    <property type="entry name" value="HYDROXYPROLINE-RICH GLYCOPROTEIN DZ-HRGP-RELATED"/>
    <property type="match status" value="1"/>
</dbReference>
<feature type="region of interest" description="Disordered" evidence="1">
    <location>
        <begin position="1"/>
        <end position="26"/>
    </location>
</feature>
<dbReference type="EMBL" id="JAVRRL010000128">
    <property type="protein sequence ID" value="KAK5107308.1"/>
    <property type="molecule type" value="Genomic_DNA"/>
</dbReference>
<accession>A0AAN7T9A6</accession>
<proteinExistence type="predicted"/>
<dbReference type="AlphaFoldDB" id="A0AAN7T9A6"/>
<feature type="compositionally biased region" description="Basic and acidic residues" evidence="1">
    <location>
        <begin position="632"/>
        <end position="674"/>
    </location>
</feature>
<feature type="region of interest" description="Disordered" evidence="1">
    <location>
        <begin position="286"/>
        <end position="698"/>
    </location>
</feature>
<feature type="compositionally biased region" description="Basic residues" evidence="1">
    <location>
        <begin position="564"/>
        <end position="575"/>
    </location>
</feature>
<dbReference type="Proteomes" id="UP001310890">
    <property type="component" value="Unassembled WGS sequence"/>
</dbReference>
<feature type="compositionally biased region" description="Basic residues" evidence="1">
    <location>
        <begin position="335"/>
        <end position="346"/>
    </location>
</feature>
<dbReference type="InterPro" id="IPR055936">
    <property type="entry name" value="DUF7514"/>
</dbReference>